<dbReference type="Pfam" id="PF13692">
    <property type="entry name" value="Glyco_trans_1_4"/>
    <property type="match status" value="1"/>
</dbReference>
<proteinExistence type="predicted"/>
<reference evidence="2 3" key="1">
    <citation type="journal article" date="2023" name="G3 (Bethesda)">
        <title>A chromosome-length genome assembly and annotation of blackberry (Rubus argutus, cv. 'Hillquist').</title>
        <authorList>
            <person name="Bruna T."/>
            <person name="Aryal R."/>
            <person name="Dudchenko O."/>
            <person name="Sargent D.J."/>
            <person name="Mead D."/>
            <person name="Buti M."/>
            <person name="Cavallini A."/>
            <person name="Hytonen T."/>
            <person name="Andres J."/>
            <person name="Pham M."/>
            <person name="Weisz D."/>
            <person name="Mascagni F."/>
            <person name="Usai G."/>
            <person name="Natali L."/>
            <person name="Bassil N."/>
            <person name="Fernandez G.E."/>
            <person name="Lomsadze A."/>
            <person name="Armour M."/>
            <person name="Olukolu B."/>
            <person name="Poorten T."/>
            <person name="Britton C."/>
            <person name="Davik J."/>
            <person name="Ashrafi H."/>
            <person name="Aiden E.L."/>
            <person name="Borodovsky M."/>
            <person name="Worthington M."/>
        </authorList>
    </citation>
    <scope>NUCLEOTIDE SEQUENCE [LARGE SCALE GENOMIC DNA]</scope>
    <source>
        <strain evidence="2">PI 553951</strain>
    </source>
</reference>
<keyword evidence="1" id="KW-1133">Transmembrane helix</keyword>
<evidence type="ECO:0000256" key="1">
    <source>
        <dbReference type="SAM" id="Phobius"/>
    </source>
</evidence>
<sequence length="497" mass="56949">MASQKNQQPISQPQSLPTRPFTFKLKSSVFYLSSILILILAISFSLTKKNFLKTQHLKYTFSLHPTLFQTLFRFLHPVKKPIQTKEPDPISIPPNYVLWMAPFLSGGGYSSEAWSYILALYEQNKNCSFRMAIEHHGDLESLEFWEGLPKYMKNLATELYHTECSMKEIIVVCHSEPGAWNPPLFATLPCPPIAYENFKSVIGRTMFETDRVSLEHVKRCNQMDYVWVPTEFHVSTFTKSGVDPSKVVKIVQPVDVKFFDPVEYEPFNPASIGKLVMGKTTNNSKFVFISIFKWEYRKGWDVLLKSYLEEFMEADGVALYLLTNPYHSDRDFSNKMVDFVKKSGIKKPVTGWPPVYVIDTHIAQSDLPRVYKAADSFVLPSRGEGWGRPLVEAMAMSLPVIATNWSGPTEYMTEENSYPLLVDRMSEVMEGPFRGHLWAEPSVTKLRVLMRHVMNNVDESKAKGRKAREDMITKFAPEIVADIVSKHVQNIVKKMDP</sequence>
<dbReference type="Gene3D" id="3.40.50.2000">
    <property type="entry name" value="Glycogen Phosphorylase B"/>
    <property type="match status" value="1"/>
</dbReference>
<gene>
    <name evidence="2" type="ORF">M0R45_008919</name>
</gene>
<accession>A0AAW1Y6F9</accession>
<evidence type="ECO:0008006" key="4">
    <source>
        <dbReference type="Google" id="ProtNLM"/>
    </source>
</evidence>
<feature type="transmembrane region" description="Helical" evidence="1">
    <location>
        <begin position="29"/>
        <end position="47"/>
    </location>
</feature>
<comment type="caution">
    <text evidence="2">The sequence shown here is derived from an EMBL/GenBank/DDBJ whole genome shotgun (WGS) entry which is preliminary data.</text>
</comment>
<name>A0AAW1Y6F9_RUBAR</name>
<dbReference type="EMBL" id="JBEDUW010000002">
    <property type="protein sequence ID" value="KAK9943307.1"/>
    <property type="molecule type" value="Genomic_DNA"/>
</dbReference>
<evidence type="ECO:0000313" key="3">
    <source>
        <dbReference type="Proteomes" id="UP001457282"/>
    </source>
</evidence>
<dbReference type="PANTHER" id="PTHR46656:SF3">
    <property type="entry name" value="PUTATIVE-RELATED"/>
    <property type="match status" value="1"/>
</dbReference>
<keyword evidence="1" id="KW-0812">Transmembrane</keyword>
<dbReference type="PANTHER" id="PTHR46656">
    <property type="entry name" value="PUTATIVE-RELATED"/>
    <property type="match status" value="1"/>
</dbReference>
<dbReference type="Proteomes" id="UP001457282">
    <property type="component" value="Unassembled WGS sequence"/>
</dbReference>
<keyword evidence="3" id="KW-1185">Reference proteome</keyword>
<keyword evidence="1" id="KW-0472">Membrane</keyword>
<organism evidence="2 3">
    <name type="scientific">Rubus argutus</name>
    <name type="common">Southern blackberry</name>
    <dbReference type="NCBI Taxonomy" id="59490"/>
    <lineage>
        <taxon>Eukaryota</taxon>
        <taxon>Viridiplantae</taxon>
        <taxon>Streptophyta</taxon>
        <taxon>Embryophyta</taxon>
        <taxon>Tracheophyta</taxon>
        <taxon>Spermatophyta</taxon>
        <taxon>Magnoliopsida</taxon>
        <taxon>eudicotyledons</taxon>
        <taxon>Gunneridae</taxon>
        <taxon>Pentapetalae</taxon>
        <taxon>rosids</taxon>
        <taxon>fabids</taxon>
        <taxon>Rosales</taxon>
        <taxon>Rosaceae</taxon>
        <taxon>Rosoideae</taxon>
        <taxon>Rosoideae incertae sedis</taxon>
        <taxon>Rubus</taxon>
    </lineage>
</organism>
<dbReference type="SUPFAM" id="SSF53756">
    <property type="entry name" value="UDP-Glycosyltransferase/glycogen phosphorylase"/>
    <property type="match status" value="1"/>
</dbReference>
<evidence type="ECO:0000313" key="2">
    <source>
        <dbReference type="EMBL" id="KAK9943307.1"/>
    </source>
</evidence>
<dbReference type="AlphaFoldDB" id="A0AAW1Y6F9"/>
<protein>
    <recommendedName>
        <fullName evidence="4">Glycosyl transferase family 1 domain-containing protein</fullName>
    </recommendedName>
</protein>